<gene>
    <name evidence="16" type="ORF">M427DRAFT_93377</name>
</gene>
<evidence type="ECO:0000259" key="15">
    <source>
        <dbReference type="PROSITE" id="PS51194"/>
    </source>
</evidence>
<evidence type="ECO:0000256" key="2">
    <source>
        <dbReference type="ARBA" id="ARBA00005446"/>
    </source>
</evidence>
<evidence type="ECO:0000256" key="1">
    <source>
        <dbReference type="ARBA" id="ARBA00004123"/>
    </source>
</evidence>
<dbReference type="EC" id="5.6.2.4" evidence="11"/>
<sequence>MNTTSRLPPRPSVQPLSGPTIRQAAPLSVAHERSTTSFRPSNHSVLPPPGPPVTAPPGPVASAGGHPWSREVIKALRVFRITSFRPNQQEAVDATLGGKDVFVLMPTGGGKSLCFQLPAIVSLGKTRGVTLVVSPLLSLIEDQVAHLRELGIAAHKIMGGTGVEDRREIYAQMHRGDCQIVYITPELLKRSSGFQNMLGNLYRDGKVARFVVDEAHCVSQWGHDFRPDYKELGTVRETYPNVPIMALTATANLKVRQDIITTLRLRNQVTLVSSFNRPNLLYEIRPKPKSAEDEIAAIVDARFKGCCGIIYCTSKKACEQLTDRLKEKHRLKIAFYHAGLDQRDRLRIQKDWAEDRVKIIVATVAFGMGIDKKDVRFVIHYSLPGSVEGYYQETGRAGRDGKKSVCILFYRYQDKLIHEFLIQNGEGSAEQKERQRANLREMVGFCENKVDCRRVQLLRYFNERVNADICGKTCDNCRLEGDYTVEDVTKDAKTAAKLG</sequence>
<dbReference type="FunFam" id="3.40.50.300:FF:001975">
    <property type="entry name" value="ATP-dependent DNA helicase"/>
    <property type="match status" value="1"/>
</dbReference>
<evidence type="ECO:0000256" key="13">
    <source>
        <dbReference type="SAM" id="MobiDB-lite"/>
    </source>
</evidence>
<dbReference type="STRING" id="1344416.A0A139AYN0"/>
<protein>
    <recommendedName>
        <fullName evidence="11">ATP-dependent DNA helicase</fullName>
        <ecNumber evidence="11">5.6.2.4</ecNumber>
    </recommendedName>
</protein>
<feature type="compositionally biased region" description="Pro residues" evidence="13">
    <location>
        <begin position="46"/>
        <end position="59"/>
    </location>
</feature>
<dbReference type="GO" id="GO:0005634">
    <property type="term" value="C:nucleus"/>
    <property type="evidence" value="ECO:0007669"/>
    <property type="project" value="UniProtKB-SubCell"/>
</dbReference>
<dbReference type="GO" id="GO:0009378">
    <property type="term" value="F:four-way junction helicase activity"/>
    <property type="evidence" value="ECO:0007669"/>
    <property type="project" value="TreeGrafter"/>
</dbReference>
<dbReference type="FunFam" id="3.40.50.300:FF:000296">
    <property type="entry name" value="ATP-dependent DNA helicase RecQ"/>
    <property type="match status" value="1"/>
</dbReference>
<dbReference type="Pfam" id="PF16124">
    <property type="entry name" value="RecQ_Zn_bind"/>
    <property type="match status" value="1"/>
</dbReference>
<dbReference type="SUPFAM" id="SSF52540">
    <property type="entry name" value="P-loop containing nucleoside triphosphate hydrolases"/>
    <property type="match status" value="1"/>
</dbReference>
<dbReference type="AlphaFoldDB" id="A0A139AYN0"/>
<dbReference type="GO" id="GO:0005737">
    <property type="term" value="C:cytoplasm"/>
    <property type="evidence" value="ECO:0007669"/>
    <property type="project" value="TreeGrafter"/>
</dbReference>
<dbReference type="InterPro" id="IPR032284">
    <property type="entry name" value="RecQ_Zn-bd"/>
</dbReference>
<dbReference type="NCBIfam" id="TIGR00614">
    <property type="entry name" value="recQ_fam"/>
    <property type="match status" value="1"/>
</dbReference>
<dbReference type="GO" id="GO:0043138">
    <property type="term" value="F:3'-5' DNA helicase activity"/>
    <property type="evidence" value="ECO:0007669"/>
    <property type="project" value="UniProtKB-EC"/>
</dbReference>
<dbReference type="InterPro" id="IPR002464">
    <property type="entry name" value="DNA/RNA_helicase_DEAH_CS"/>
</dbReference>
<dbReference type="Proteomes" id="UP000070544">
    <property type="component" value="Unassembled WGS sequence"/>
</dbReference>
<dbReference type="InterPro" id="IPR004589">
    <property type="entry name" value="DNA_helicase_ATP-dep_RecQ"/>
</dbReference>
<dbReference type="CDD" id="cd18794">
    <property type="entry name" value="SF2_C_RecQ"/>
    <property type="match status" value="1"/>
</dbReference>
<keyword evidence="7" id="KW-0238">DNA-binding</keyword>
<keyword evidence="6 11" id="KW-0067">ATP-binding</keyword>
<feature type="domain" description="Helicase ATP-binding" evidence="14">
    <location>
        <begin position="92"/>
        <end position="269"/>
    </location>
</feature>
<dbReference type="GO" id="GO:0005524">
    <property type="term" value="F:ATP binding"/>
    <property type="evidence" value="ECO:0007669"/>
    <property type="project" value="UniProtKB-KW"/>
</dbReference>
<comment type="catalytic activity">
    <reaction evidence="10 11">
        <text>Couples ATP hydrolysis with the unwinding of duplex DNA by translocating in the 3'-5' direction.</text>
        <dbReference type="EC" id="5.6.2.4"/>
    </reaction>
</comment>
<dbReference type="SMART" id="SM00490">
    <property type="entry name" value="HELICc"/>
    <property type="match status" value="1"/>
</dbReference>
<feature type="region of interest" description="Disordered" evidence="13">
    <location>
        <begin position="31"/>
        <end position="65"/>
    </location>
</feature>
<evidence type="ECO:0000256" key="5">
    <source>
        <dbReference type="ARBA" id="ARBA00022806"/>
    </source>
</evidence>
<dbReference type="PROSITE" id="PS00690">
    <property type="entry name" value="DEAH_ATP_HELICASE"/>
    <property type="match status" value="1"/>
</dbReference>
<keyword evidence="17" id="KW-1185">Reference proteome</keyword>
<feature type="domain" description="Helicase C-terminal" evidence="15">
    <location>
        <begin position="298"/>
        <end position="440"/>
    </location>
</feature>
<proteinExistence type="inferred from homology"/>
<dbReference type="SMART" id="SM00487">
    <property type="entry name" value="DEXDc"/>
    <property type="match status" value="1"/>
</dbReference>
<dbReference type="GO" id="GO:0003677">
    <property type="term" value="F:DNA binding"/>
    <property type="evidence" value="ECO:0007669"/>
    <property type="project" value="UniProtKB-KW"/>
</dbReference>
<keyword evidence="8" id="KW-0413">Isomerase</keyword>
<dbReference type="GO" id="GO:0000724">
    <property type="term" value="P:double-strand break repair via homologous recombination"/>
    <property type="evidence" value="ECO:0007669"/>
    <property type="project" value="TreeGrafter"/>
</dbReference>
<evidence type="ECO:0000256" key="12">
    <source>
        <dbReference type="SAM" id="Coils"/>
    </source>
</evidence>
<evidence type="ECO:0000256" key="6">
    <source>
        <dbReference type="ARBA" id="ARBA00022840"/>
    </source>
</evidence>
<evidence type="ECO:0000256" key="8">
    <source>
        <dbReference type="ARBA" id="ARBA00023235"/>
    </source>
</evidence>
<dbReference type="PANTHER" id="PTHR13710:SF153">
    <property type="entry name" value="RECQ-LIKE DNA HELICASE BLM"/>
    <property type="match status" value="1"/>
</dbReference>
<evidence type="ECO:0000256" key="7">
    <source>
        <dbReference type="ARBA" id="ARBA00023125"/>
    </source>
</evidence>
<comment type="catalytic activity">
    <reaction evidence="11">
        <text>ATP + H2O = ADP + phosphate + H(+)</text>
        <dbReference type="Rhea" id="RHEA:13065"/>
        <dbReference type="ChEBI" id="CHEBI:15377"/>
        <dbReference type="ChEBI" id="CHEBI:15378"/>
        <dbReference type="ChEBI" id="CHEBI:30616"/>
        <dbReference type="ChEBI" id="CHEBI:43474"/>
        <dbReference type="ChEBI" id="CHEBI:456216"/>
    </reaction>
</comment>
<evidence type="ECO:0000313" key="16">
    <source>
        <dbReference type="EMBL" id="KXS21836.1"/>
    </source>
</evidence>
<dbReference type="Pfam" id="PF00271">
    <property type="entry name" value="Helicase_C"/>
    <property type="match status" value="1"/>
</dbReference>
<keyword evidence="3 11" id="KW-0547">Nucleotide-binding</keyword>
<dbReference type="InterPro" id="IPR001650">
    <property type="entry name" value="Helicase_C-like"/>
</dbReference>
<dbReference type="PROSITE" id="PS51192">
    <property type="entry name" value="HELICASE_ATP_BIND_1"/>
    <property type="match status" value="1"/>
</dbReference>
<keyword evidence="4 11" id="KW-0378">Hydrolase</keyword>
<dbReference type="InterPro" id="IPR014001">
    <property type="entry name" value="Helicase_ATP-bd"/>
</dbReference>
<dbReference type="OrthoDB" id="10261556at2759"/>
<keyword evidence="12" id="KW-0175">Coiled coil</keyword>
<evidence type="ECO:0000259" key="14">
    <source>
        <dbReference type="PROSITE" id="PS51192"/>
    </source>
</evidence>
<evidence type="ECO:0000256" key="3">
    <source>
        <dbReference type="ARBA" id="ARBA00022741"/>
    </source>
</evidence>
<keyword evidence="5 11" id="KW-0347">Helicase</keyword>
<dbReference type="Gene3D" id="3.40.50.300">
    <property type="entry name" value="P-loop containing nucleotide triphosphate hydrolases"/>
    <property type="match status" value="2"/>
</dbReference>
<evidence type="ECO:0000256" key="11">
    <source>
        <dbReference type="RuleBase" id="RU364117"/>
    </source>
</evidence>
<feature type="region of interest" description="Disordered" evidence="13">
    <location>
        <begin position="1"/>
        <end position="20"/>
    </location>
</feature>
<accession>A0A139AYN0</accession>
<evidence type="ECO:0000256" key="10">
    <source>
        <dbReference type="ARBA" id="ARBA00034617"/>
    </source>
</evidence>
<dbReference type="PANTHER" id="PTHR13710">
    <property type="entry name" value="DNA HELICASE RECQ FAMILY MEMBER"/>
    <property type="match status" value="1"/>
</dbReference>
<dbReference type="CDD" id="cd17920">
    <property type="entry name" value="DEXHc_RecQ"/>
    <property type="match status" value="1"/>
</dbReference>
<dbReference type="Gene3D" id="1.10.10.10">
    <property type="entry name" value="Winged helix-like DNA-binding domain superfamily/Winged helix DNA-binding domain"/>
    <property type="match status" value="1"/>
</dbReference>
<dbReference type="GO" id="GO:0005694">
    <property type="term" value="C:chromosome"/>
    <property type="evidence" value="ECO:0007669"/>
    <property type="project" value="TreeGrafter"/>
</dbReference>
<feature type="coiled-coil region" evidence="12">
    <location>
        <begin position="422"/>
        <end position="449"/>
    </location>
</feature>
<comment type="subcellular location">
    <subcellularLocation>
        <location evidence="1 11">Nucleus</location>
    </subcellularLocation>
</comment>
<reference evidence="16 17" key="1">
    <citation type="journal article" date="2015" name="Genome Biol. Evol.">
        <title>Phylogenomic analyses indicate that early fungi evolved digesting cell walls of algal ancestors of land plants.</title>
        <authorList>
            <person name="Chang Y."/>
            <person name="Wang S."/>
            <person name="Sekimoto S."/>
            <person name="Aerts A.L."/>
            <person name="Choi C."/>
            <person name="Clum A."/>
            <person name="LaButti K.M."/>
            <person name="Lindquist E.A."/>
            <person name="Yee Ngan C."/>
            <person name="Ohm R.A."/>
            <person name="Salamov A.A."/>
            <person name="Grigoriev I.V."/>
            <person name="Spatafora J.W."/>
            <person name="Berbee M.L."/>
        </authorList>
    </citation>
    <scope>NUCLEOTIDE SEQUENCE [LARGE SCALE GENOMIC DNA]</scope>
    <source>
        <strain evidence="16 17">JEL478</strain>
    </source>
</reference>
<dbReference type="OMA" id="CRWQFLL"/>
<evidence type="ECO:0000256" key="4">
    <source>
        <dbReference type="ARBA" id="ARBA00022801"/>
    </source>
</evidence>
<dbReference type="PROSITE" id="PS51194">
    <property type="entry name" value="HELICASE_CTER"/>
    <property type="match status" value="1"/>
</dbReference>
<organism evidence="16 17">
    <name type="scientific">Gonapodya prolifera (strain JEL478)</name>
    <name type="common">Monoblepharis prolifera</name>
    <dbReference type="NCBI Taxonomy" id="1344416"/>
    <lineage>
        <taxon>Eukaryota</taxon>
        <taxon>Fungi</taxon>
        <taxon>Fungi incertae sedis</taxon>
        <taxon>Chytridiomycota</taxon>
        <taxon>Chytridiomycota incertae sedis</taxon>
        <taxon>Monoblepharidomycetes</taxon>
        <taxon>Monoblepharidales</taxon>
        <taxon>Gonapodyaceae</taxon>
        <taxon>Gonapodya</taxon>
    </lineage>
</organism>
<keyword evidence="9 11" id="KW-0539">Nucleus</keyword>
<evidence type="ECO:0000313" key="17">
    <source>
        <dbReference type="Proteomes" id="UP000070544"/>
    </source>
</evidence>
<dbReference type="GO" id="GO:0016887">
    <property type="term" value="F:ATP hydrolysis activity"/>
    <property type="evidence" value="ECO:0007669"/>
    <property type="project" value="RHEA"/>
</dbReference>
<dbReference type="InterPro" id="IPR027417">
    <property type="entry name" value="P-loop_NTPase"/>
</dbReference>
<evidence type="ECO:0000256" key="9">
    <source>
        <dbReference type="ARBA" id="ARBA00023242"/>
    </source>
</evidence>
<comment type="similarity">
    <text evidence="2 11">Belongs to the helicase family. RecQ subfamily.</text>
</comment>
<name>A0A139AYN0_GONPJ</name>
<dbReference type="InterPro" id="IPR036388">
    <property type="entry name" value="WH-like_DNA-bd_sf"/>
</dbReference>
<dbReference type="InterPro" id="IPR011545">
    <property type="entry name" value="DEAD/DEAH_box_helicase_dom"/>
</dbReference>
<dbReference type="Pfam" id="PF00270">
    <property type="entry name" value="DEAD"/>
    <property type="match status" value="1"/>
</dbReference>
<dbReference type="EMBL" id="KQ965732">
    <property type="protein sequence ID" value="KXS21836.1"/>
    <property type="molecule type" value="Genomic_DNA"/>
</dbReference>